<evidence type="ECO:0000313" key="3">
    <source>
        <dbReference type="Proteomes" id="UP000509383"/>
    </source>
</evidence>
<sequence length="91" mass="10285">MAFQPSAEELQQRLDARLDNHLCVVKFRDDEVVLSLRDLRTGRLTIVSGLFPRHWASHEQFEALNGQLIDELERMLEQDPGGGDAALPEGD</sequence>
<evidence type="ECO:0000313" key="4">
    <source>
        <dbReference type="Proteomes" id="UP001054892"/>
    </source>
</evidence>
<protein>
    <recommendedName>
        <fullName evidence="5">DUF1652 domain-containing protein</fullName>
    </recommendedName>
</protein>
<dbReference type="Proteomes" id="UP001054892">
    <property type="component" value="Unassembled WGS sequence"/>
</dbReference>
<dbReference type="RefSeq" id="WP_173175454.1">
    <property type="nucleotide sequence ID" value="NZ_AP023189.1"/>
</dbReference>
<keyword evidence="4" id="KW-1185">Reference proteome</keyword>
<dbReference type="EMBL" id="AP023189">
    <property type="protein sequence ID" value="BCG24870.1"/>
    <property type="molecule type" value="Genomic_DNA"/>
</dbReference>
<organism evidence="1 3">
    <name type="scientific">Pseudomonas tohonis</name>
    <dbReference type="NCBI Taxonomy" id="2725477"/>
    <lineage>
        <taxon>Bacteria</taxon>
        <taxon>Pseudomonadati</taxon>
        <taxon>Pseudomonadota</taxon>
        <taxon>Gammaproteobacteria</taxon>
        <taxon>Pseudomonadales</taxon>
        <taxon>Pseudomonadaceae</taxon>
        <taxon>Pseudomonas</taxon>
    </lineage>
</organism>
<name>A0A6J4E5G4_9PSED</name>
<proteinExistence type="predicted"/>
<gene>
    <name evidence="1" type="ORF">TUM18999_30610</name>
    <name evidence="2" type="ORF">TUM20286_36410</name>
</gene>
<dbReference type="AlphaFoldDB" id="A0A6J4E5G4"/>
<evidence type="ECO:0000313" key="2">
    <source>
        <dbReference type="EMBL" id="GJN53889.1"/>
    </source>
</evidence>
<accession>A0A6J4E5G4</accession>
<evidence type="ECO:0008006" key="5">
    <source>
        <dbReference type="Google" id="ProtNLM"/>
    </source>
</evidence>
<dbReference type="Proteomes" id="UP000509383">
    <property type="component" value="Chromosome"/>
</dbReference>
<dbReference type="KEGG" id="ptw:TUM18999_30610"/>
<evidence type="ECO:0000313" key="1">
    <source>
        <dbReference type="EMBL" id="BCG24870.1"/>
    </source>
</evidence>
<dbReference type="EMBL" id="BQKM01000008">
    <property type="protein sequence ID" value="GJN53889.1"/>
    <property type="molecule type" value="Genomic_DNA"/>
</dbReference>
<reference evidence="1 3" key="1">
    <citation type="submission" date="2020-05" db="EMBL/GenBank/DDBJ databases">
        <title>Characterization of novel class B3 metallo-beta-lactamase from novel Pseudomonas species.</title>
        <authorList>
            <person name="Yamada K."/>
            <person name="Aoki K."/>
            <person name="Ishii Y."/>
        </authorList>
    </citation>
    <scope>NUCLEOTIDE SEQUENCE [LARGE SCALE GENOMIC DNA]</scope>
    <source>
        <strain evidence="1 3">TUM18999</strain>
        <strain evidence="2 4">TUM20286</strain>
    </source>
</reference>